<sequence>MKKKVLVLGSNSGGLISALTIKARLHGDVEVTVVSPSEDFLFRPSLILVPFGLRSAADITFKVEPTFTGHGIHFVHEAALSIDPDAKTVVTQSGDLLFDYLIIATGCKNDFDAVPGLGPDGNAYTFTTIEDAIKAGEGWRHFLEDPGDIVIAAAQGAACPGAAYEFVLNTAYQLRKAGLSKSVKLTFVTSEPSLEHSRLRGLSRSESIFKKLFGREAVASFVNSAIEYVDEGNVRTVEGTDLPFKYAMVIPPFQGQDVAKNTCLADDHGYVNVRPSYQTDKFDDIYSVGIGAAVTVPYSPSIPVGIQKSGFPTEIMARRAARNIVSQIKGEFVSAEREFGNTADVDVLDAGDNGVILLADRMFPPRKHGVLIPGPQAHLMKLGYEKYFMWKSRNGYVRLP</sequence>
<gene>
    <name evidence="2" type="primary">fccB_6</name>
    <name evidence="2" type="ORF">GALL_392190</name>
</gene>
<dbReference type="InterPro" id="IPR036188">
    <property type="entry name" value="FAD/NAD-bd_sf"/>
</dbReference>
<evidence type="ECO:0000259" key="1">
    <source>
        <dbReference type="Pfam" id="PF07992"/>
    </source>
</evidence>
<evidence type="ECO:0000313" key="2">
    <source>
        <dbReference type="EMBL" id="OIQ79064.1"/>
    </source>
</evidence>
<dbReference type="Gene3D" id="3.50.50.100">
    <property type="match status" value="1"/>
</dbReference>
<dbReference type="Pfam" id="PF07992">
    <property type="entry name" value="Pyr_redox_2"/>
    <property type="match status" value="1"/>
</dbReference>
<dbReference type="InterPro" id="IPR023753">
    <property type="entry name" value="FAD/NAD-binding_dom"/>
</dbReference>
<keyword evidence="2" id="KW-0560">Oxidoreductase</keyword>
<protein>
    <submittedName>
        <fullName evidence="2">Sulfide dehydrogenase [flavocytochrome c] flavoprotein chain</fullName>
        <ecNumber evidence="2">1.8.2.3</ecNumber>
    </submittedName>
</protein>
<dbReference type="PANTHER" id="PTHR43755:SF1">
    <property type="entry name" value="FAD-DEPENDENT PYRIDINE NUCLEOTIDE-DISULPHIDE OXIDOREDUCTASE"/>
    <property type="match status" value="1"/>
</dbReference>
<dbReference type="GO" id="GO:0070225">
    <property type="term" value="F:sulfide dehydrogenase activity"/>
    <property type="evidence" value="ECO:0007669"/>
    <property type="project" value="UniProtKB-EC"/>
</dbReference>
<dbReference type="SUPFAM" id="SSF51905">
    <property type="entry name" value="FAD/NAD(P)-binding domain"/>
    <property type="match status" value="2"/>
</dbReference>
<feature type="domain" description="FAD/NAD(P)-binding" evidence="1">
    <location>
        <begin position="3"/>
        <end position="137"/>
    </location>
</feature>
<proteinExistence type="predicted"/>
<name>A0A1J5Q6Q9_9ZZZZ</name>
<accession>A0A1J5Q6Q9</accession>
<dbReference type="PANTHER" id="PTHR43755">
    <property type="match status" value="1"/>
</dbReference>
<dbReference type="AlphaFoldDB" id="A0A1J5Q6Q9"/>
<organism evidence="2">
    <name type="scientific">mine drainage metagenome</name>
    <dbReference type="NCBI Taxonomy" id="410659"/>
    <lineage>
        <taxon>unclassified sequences</taxon>
        <taxon>metagenomes</taxon>
        <taxon>ecological metagenomes</taxon>
    </lineage>
</organism>
<dbReference type="InterPro" id="IPR052541">
    <property type="entry name" value="SQRD"/>
</dbReference>
<dbReference type="EMBL" id="MLJW01001282">
    <property type="protein sequence ID" value="OIQ79064.1"/>
    <property type="molecule type" value="Genomic_DNA"/>
</dbReference>
<comment type="caution">
    <text evidence="2">The sequence shown here is derived from an EMBL/GenBank/DDBJ whole genome shotgun (WGS) entry which is preliminary data.</text>
</comment>
<reference evidence="2" key="1">
    <citation type="submission" date="2016-10" db="EMBL/GenBank/DDBJ databases">
        <title>Sequence of Gallionella enrichment culture.</title>
        <authorList>
            <person name="Poehlein A."/>
            <person name="Muehling M."/>
            <person name="Daniel R."/>
        </authorList>
    </citation>
    <scope>NUCLEOTIDE SEQUENCE</scope>
</reference>
<dbReference type="EC" id="1.8.2.3" evidence="2"/>